<evidence type="ECO:0000256" key="3">
    <source>
        <dbReference type="ARBA" id="ARBA00022679"/>
    </source>
</evidence>
<feature type="transmembrane region" description="Helical" evidence="8">
    <location>
        <begin position="20"/>
        <end position="41"/>
    </location>
</feature>
<keyword evidence="6 8" id="KW-0472">Membrane</keyword>
<keyword evidence="10" id="KW-1185">Reference proteome</keyword>
<evidence type="ECO:0000256" key="2">
    <source>
        <dbReference type="ARBA" id="ARBA00022475"/>
    </source>
</evidence>
<keyword evidence="7" id="KW-0479">Metal-binding</keyword>
<dbReference type="GO" id="GO:0046872">
    <property type="term" value="F:metal ion binding"/>
    <property type="evidence" value="ECO:0007669"/>
    <property type="project" value="UniProtKB-KW"/>
</dbReference>
<feature type="transmembrane region" description="Helical" evidence="8">
    <location>
        <begin position="125"/>
        <end position="144"/>
    </location>
</feature>
<reference evidence="10" key="1">
    <citation type="submission" date="2017-02" db="EMBL/GenBank/DDBJ databases">
        <title>Comparative genomics and description of representatives of a novel lineage of planctomycetes thriving in anoxic sediments.</title>
        <authorList>
            <person name="Spring S."/>
            <person name="Bunk B."/>
            <person name="Sproer C."/>
        </authorList>
    </citation>
    <scope>NUCLEOTIDE SEQUENCE [LARGE SCALE GENOMIC DNA]</scope>
    <source>
        <strain evidence="10">ST-NAGAB-D1</strain>
    </source>
</reference>
<proteinExistence type="predicted"/>
<dbReference type="STRING" id="1936003.STSP2_03537"/>
<dbReference type="EC" id="2.7.8.33" evidence="9"/>
<name>A0A1U9NQY2_9BACT</name>
<dbReference type="GO" id="GO:0009103">
    <property type="term" value="P:lipopolysaccharide biosynthetic process"/>
    <property type="evidence" value="ECO:0007669"/>
    <property type="project" value="TreeGrafter"/>
</dbReference>
<dbReference type="RefSeq" id="WP_146663925.1">
    <property type="nucleotide sequence ID" value="NZ_CP019791.1"/>
</dbReference>
<dbReference type="PANTHER" id="PTHR22926">
    <property type="entry name" value="PHOSPHO-N-ACETYLMURAMOYL-PENTAPEPTIDE-TRANSFERASE"/>
    <property type="match status" value="1"/>
</dbReference>
<evidence type="ECO:0000256" key="5">
    <source>
        <dbReference type="ARBA" id="ARBA00022989"/>
    </source>
</evidence>
<feature type="transmembrane region" description="Helical" evidence="8">
    <location>
        <begin position="156"/>
        <end position="175"/>
    </location>
</feature>
<feature type="transmembrane region" description="Helical" evidence="8">
    <location>
        <begin position="323"/>
        <end position="342"/>
    </location>
</feature>
<dbReference type="OrthoDB" id="9783652at2"/>
<dbReference type="EMBL" id="CP019791">
    <property type="protein sequence ID" value="AQT70331.1"/>
    <property type="molecule type" value="Genomic_DNA"/>
</dbReference>
<feature type="transmembrane region" description="Helical" evidence="8">
    <location>
        <begin position="187"/>
        <end position="207"/>
    </location>
</feature>
<accession>A0A1U9NQY2</accession>
<feature type="transmembrane region" description="Helical" evidence="8">
    <location>
        <begin position="249"/>
        <end position="266"/>
    </location>
</feature>
<feature type="binding site" evidence="7">
    <location>
        <position position="180"/>
    </location>
    <ligand>
        <name>Mg(2+)</name>
        <dbReference type="ChEBI" id="CHEBI:18420"/>
    </ligand>
</feature>
<organism evidence="9 10">
    <name type="scientific">Anaerohalosphaera lusitana</name>
    <dbReference type="NCBI Taxonomy" id="1936003"/>
    <lineage>
        <taxon>Bacteria</taxon>
        <taxon>Pseudomonadati</taxon>
        <taxon>Planctomycetota</taxon>
        <taxon>Phycisphaerae</taxon>
        <taxon>Sedimentisphaerales</taxon>
        <taxon>Anaerohalosphaeraceae</taxon>
        <taxon>Anaerohalosphaera</taxon>
    </lineage>
</organism>
<evidence type="ECO:0000313" key="10">
    <source>
        <dbReference type="Proteomes" id="UP000189674"/>
    </source>
</evidence>
<feature type="transmembrane region" description="Helical" evidence="8">
    <location>
        <begin position="96"/>
        <end position="113"/>
    </location>
</feature>
<dbReference type="GO" id="GO:0044038">
    <property type="term" value="P:cell wall macromolecule biosynthetic process"/>
    <property type="evidence" value="ECO:0007669"/>
    <property type="project" value="TreeGrafter"/>
</dbReference>
<feature type="transmembrane region" description="Helical" evidence="8">
    <location>
        <begin position="219"/>
        <end position="237"/>
    </location>
</feature>
<dbReference type="PANTHER" id="PTHR22926:SF3">
    <property type="entry name" value="UNDECAPRENYL-PHOSPHATE ALPHA-N-ACETYLGLUCOSAMINYL 1-PHOSPHATE TRANSFERASE"/>
    <property type="match status" value="1"/>
</dbReference>
<dbReference type="InterPro" id="IPR000715">
    <property type="entry name" value="Glycosyl_transferase_4"/>
</dbReference>
<evidence type="ECO:0000256" key="6">
    <source>
        <dbReference type="ARBA" id="ARBA00023136"/>
    </source>
</evidence>
<dbReference type="KEGG" id="alus:STSP2_03537"/>
<dbReference type="GO" id="GO:0005886">
    <property type="term" value="C:plasma membrane"/>
    <property type="evidence" value="ECO:0007669"/>
    <property type="project" value="UniProtKB-SubCell"/>
</dbReference>
<dbReference type="GO" id="GO:0036380">
    <property type="term" value="F:UDP-N-acetylglucosamine-undecaprenyl-phosphate N-acetylglucosaminephosphotransferase activity"/>
    <property type="evidence" value="ECO:0007669"/>
    <property type="project" value="UniProtKB-EC"/>
</dbReference>
<sequence length="382" mass="41429">MFLDNAIGDDRPLSWAVRFWPVLVCALVAGLAATWLCKKVAIRFNIVDRPDETVKTHKEPVAYLGGIGMMVGFVVGVIGGIWLIQGEECFRTCLRWLLGVLAGGAIACFTGVVDDLFDITPKKKLFGQLIASLGLVAAGILPAWESLVSPLGLDFPHWFEVAVAVPIVIVFVLGATNSLNLLDGLDGLCAGVTAIIALAMLLLAVHLGTWEFSETGDPVRMIVCLAILGGILGFLPFNRHPAKIFMGDAGSMLLGFVVAALMIMFAESTARWWLASIVVFGLPILDTATALVRRYLNDRPLMVSDRGHLYDQLMDRGLGLQKTVTLSYVLAAVYAVIGLIMSQIRTRYALAVYVLVFAVSGYVVWKKGFLKMEGLRGAVRKE</sequence>
<keyword evidence="7" id="KW-0460">Magnesium</keyword>
<gene>
    <name evidence="9" type="primary">tagO_3</name>
    <name evidence="9" type="ORF">STSP2_03537</name>
</gene>
<evidence type="ECO:0000313" key="9">
    <source>
        <dbReference type="EMBL" id="AQT70331.1"/>
    </source>
</evidence>
<evidence type="ECO:0000256" key="7">
    <source>
        <dbReference type="PIRSR" id="PIRSR600715-1"/>
    </source>
</evidence>
<evidence type="ECO:0000256" key="1">
    <source>
        <dbReference type="ARBA" id="ARBA00004651"/>
    </source>
</evidence>
<feature type="transmembrane region" description="Helical" evidence="8">
    <location>
        <begin position="61"/>
        <end position="84"/>
    </location>
</feature>
<dbReference type="AlphaFoldDB" id="A0A1U9NQY2"/>
<evidence type="ECO:0000256" key="4">
    <source>
        <dbReference type="ARBA" id="ARBA00022692"/>
    </source>
</evidence>
<dbReference type="CDD" id="cd06853">
    <property type="entry name" value="GT_WecA_like"/>
    <property type="match status" value="1"/>
</dbReference>
<comment type="cofactor">
    <cofactor evidence="7">
        <name>Mg(2+)</name>
        <dbReference type="ChEBI" id="CHEBI:18420"/>
    </cofactor>
</comment>
<dbReference type="Pfam" id="PF00953">
    <property type="entry name" value="Glycos_transf_4"/>
    <property type="match status" value="1"/>
</dbReference>
<protein>
    <submittedName>
        <fullName evidence="9">Putative undecaprenyl-phosphate N-acetylglucosaminyl 1-phosphate transferase</fullName>
        <ecNumber evidence="9">2.7.8.33</ecNumber>
    </submittedName>
</protein>
<keyword evidence="2" id="KW-1003">Cell membrane</keyword>
<feature type="transmembrane region" description="Helical" evidence="8">
    <location>
        <begin position="272"/>
        <end position="292"/>
    </location>
</feature>
<comment type="subcellular location">
    <subcellularLocation>
        <location evidence="1">Cell membrane</location>
        <topology evidence="1">Multi-pass membrane protein</topology>
    </subcellularLocation>
</comment>
<keyword evidence="5 8" id="KW-1133">Transmembrane helix</keyword>
<feature type="binding site" evidence="7">
    <location>
        <position position="248"/>
    </location>
    <ligand>
        <name>Mg(2+)</name>
        <dbReference type="ChEBI" id="CHEBI:18420"/>
    </ligand>
</feature>
<feature type="transmembrane region" description="Helical" evidence="8">
    <location>
        <begin position="348"/>
        <end position="365"/>
    </location>
</feature>
<keyword evidence="4 8" id="KW-0812">Transmembrane</keyword>
<evidence type="ECO:0000256" key="8">
    <source>
        <dbReference type="SAM" id="Phobius"/>
    </source>
</evidence>
<dbReference type="GO" id="GO:0071555">
    <property type="term" value="P:cell wall organization"/>
    <property type="evidence" value="ECO:0007669"/>
    <property type="project" value="TreeGrafter"/>
</dbReference>
<keyword evidence="3 9" id="KW-0808">Transferase</keyword>
<dbReference type="Proteomes" id="UP000189674">
    <property type="component" value="Chromosome"/>
</dbReference>